<dbReference type="Pfam" id="PF05036">
    <property type="entry name" value="SPOR"/>
    <property type="match status" value="1"/>
</dbReference>
<dbReference type="InterPro" id="IPR036680">
    <property type="entry name" value="SPOR-like_sf"/>
</dbReference>
<dbReference type="EMBL" id="VBOZ01000029">
    <property type="protein sequence ID" value="TMQ63723.1"/>
    <property type="molecule type" value="Genomic_DNA"/>
</dbReference>
<dbReference type="PROSITE" id="PS51724">
    <property type="entry name" value="SPOR"/>
    <property type="match status" value="1"/>
</dbReference>
<keyword evidence="2" id="KW-0732">Signal</keyword>
<dbReference type="InterPro" id="IPR007730">
    <property type="entry name" value="SPOR-like_dom"/>
</dbReference>
<dbReference type="Proteomes" id="UP000317691">
    <property type="component" value="Unassembled WGS sequence"/>
</dbReference>
<gene>
    <name evidence="4" type="ORF">E6K79_08710</name>
</gene>
<feature type="compositionally biased region" description="Basic and acidic residues" evidence="1">
    <location>
        <begin position="120"/>
        <end position="133"/>
    </location>
</feature>
<protein>
    <recommendedName>
        <fullName evidence="3">SPOR domain-containing protein</fullName>
    </recommendedName>
</protein>
<evidence type="ECO:0000256" key="2">
    <source>
        <dbReference type="SAM" id="SignalP"/>
    </source>
</evidence>
<dbReference type="GO" id="GO:0042834">
    <property type="term" value="F:peptidoglycan binding"/>
    <property type="evidence" value="ECO:0007669"/>
    <property type="project" value="InterPro"/>
</dbReference>
<feature type="signal peptide" evidence="2">
    <location>
        <begin position="1"/>
        <end position="24"/>
    </location>
</feature>
<evidence type="ECO:0000313" key="5">
    <source>
        <dbReference type="Proteomes" id="UP000317691"/>
    </source>
</evidence>
<accession>A0A538TJD9</accession>
<proteinExistence type="predicted"/>
<sequence>MPTRSSRLFSVLFAVVVGCARTSAAPPTAQSPAPVSRGSGVYGGVAPRAPAASATIPSSIALDPTEAITPRELASIPDPIVGEAAPARGAPDKAAAIEKIAAADSEIAQARSAAPYAADTRAEHPRGAASGDERRGVWRVQVFASPDLTQADRIAKETSLRFGEPSVIEFEDSLYKVRLGAFATEALAQSLRERAVRGGFPGAFRMWNTESATSSSK</sequence>
<name>A0A538TJD9_UNCEI</name>
<dbReference type="SUPFAM" id="SSF110997">
    <property type="entry name" value="Sporulation related repeat"/>
    <property type="match status" value="1"/>
</dbReference>
<feature type="chain" id="PRO_5022133904" description="SPOR domain-containing protein" evidence="2">
    <location>
        <begin position="25"/>
        <end position="217"/>
    </location>
</feature>
<dbReference type="AlphaFoldDB" id="A0A538TJD9"/>
<dbReference type="PROSITE" id="PS51257">
    <property type="entry name" value="PROKAR_LIPOPROTEIN"/>
    <property type="match status" value="1"/>
</dbReference>
<reference evidence="4 5" key="1">
    <citation type="journal article" date="2019" name="Nat. Microbiol.">
        <title>Mediterranean grassland soil C-N compound turnover is dependent on rainfall and depth, and is mediated by genomically divergent microorganisms.</title>
        <authorList>
            <person name="Diamond S."/>
            <person name="Andeer P.F."/>
            <person name="Li Z."/>
            <person name="Crits-Christoph A."/>
            <person name="Burstein D."/>
            <person name="Anantharaman K."/>
            <person name="Lane K.R."/>
            <person name="Thomas B.C."/>
            <person name="Pan C."/>
            <person name="Northen T.R."/>
            <person name="Banfield J.F."/>
        </authorList>
    </citation>
    <scope>NUCLEOTIDE SEQUENCE [LARGE SCALE GENOMIC DNA]</scope>
    <source>
        <strain evidence="4">WS_9</strain>
    </source>
</reference>
<evidence type="ECO:0000256" key="1">
    <source>
        <dbReference type="SAM" id="MobiDB-lite"/>
    </source>
</evidence>
<feature type="domain" description="SPOR" evidence="3">
    <location>
        <begin position="132"/>
        <end position="210"/>
    </location>
</feature>
<dbReference type="Gene3D" id="3.30.70.1070">
    <property type="entry name" value="Sporulation related repeat"/>
    <property type="match status" value="1"/>
</dbReference>
<evidence type="ECO:0000259" key="3">
    <source>
        <dbReference type="PROSITE" id="PS51724"/>
    </source>
</evidence>
<comment type="caution">
    <text evidence="4">The sequence shown here is derived from an EMBL/GenBank/DDBJ whole genome shotgun (WGS) entry which is preliminary data.</text>
</comment>
<evidence type="ECO:0000313" key="4">
    <source>
        <dbReference type="EMBL" id="TMQ63723.1"/>
    </source>
</evidence>
<organism evidence="4 5">
    <name type="scientific">Eiseniibacteriota bacterium</name>
    <dbReference type="NCBI Taxonomy" id="2212470"/>
    <lineage>
        <taxon>Bacteria</taxon>
        <taxon>Candidatus Eiseniibacteriota</taxon>
    </lineage>
</organism>
<feature type="region of interest" description="Disordered" evidence="1">
    <location>
        <begin position="114"/>
        <end position="133"/>
    </location>
</feature>